<keyword evidence="1" id="KW-0175">Coiled coil</keyword>
<dbReference type="AlphaFoldDB" id="A0ABD1EJD7"/>
<dbReference type="PANTHER" id="PTHR28661">
    <property type="entry name" value="SJOEGREN SYNDROME NUCLEAR AUTOANTIGEN 1"/>
    <property type="match status" value="1"/>
</dbReference>
<protein>
    <recommendedName>
        <fullName evidence="4">Sjoegren syndrome nuclear autoantigen 1</fullName>
    </recommendedName>
</protein>
<dbReference type="InterPro" id="IPR033362">
    <property type="entry name" value="SSNA1_fam"/>
</dbReference>
<feature type="coiled-coil region" evidence="1">
    <location>
        <begin position="24"/>
        <end position="65"/>
    </location>
</feature>
<evidence type="ECO:0000313" key="3">
    <source>
        <dbReference type="Proteomes" id="UP001566132"/>
    </source>
</evidence>
<accession>A0ABD1EJD7</accession>
<dbReference type="Proteomes" id="UP001566132">
    <property type="component" value="Unassembled WGS sequence"/>
</dbReference>
<organism evidence="2 3">
    <name type="scientific">Hypothenemus hampei</name>
    <name type="common">Coffee berry borer</name>
    <dbReference type="NCBI Taxonomy" id="57062"/>
    <lineage>
        <taxon>Eukaryota</taxon>
        <taxon>Metazoa</taxon>
        <taxon>Ecdysozoa</taxon>
        <taxon>Arthropoda</taxon>
        <taxon>Hexapoda</taxon>
        <taxon>Insecta</taxon>
        <taxon>Pterygota</taxon>
        <taxon>Neoptera</taxon>
        <taxon>Endopterygota</taxon>
        <taxon>Coleoptera</taxon>
        <taxon>Polyphaga</taxon>
        <taxon>Cucujiformia</taxon>
        <taxon>Curculionidae</taxon>
        <taxon>Scolytinae</taxon>
        <taxon>Hypothenemus</taxon>
    </lineage>
</organism>
<evidence type="ECO:0000313" key="2">
    <source>
        <dbReference type="EMBL" id="KAL1494656.1"/>
    </source>
</evidence>
<proteinExistence type="predicted"/>
<reference evidence="2 3" key="1">
    <citation type="submission" date="2024-05" db="EMBL/GenBank/DDBJ databases">
        <title>Genetic variation in Jamaican populations of the coffee berry borer (Hypothenemus hampei).</title>
        <authorList>
            <person name="Errbii M."/>
            <person name="Myrie A."/>
        </authorList>
    </citation>
    <scope>NUCLEOTIDE SEQUENCE [LARGE SCALE GENOMIC DNA]</scope>
    <source>
        <strain evidence="2">JA-Hopewell-2020-01-JO</strain>
        <tissue evidence="2">Whole body</tissue>
    </source>
</reference>
<evidence type="ECO:0000256" key="1">
    <source>
        <dbReference type="SAM" id="Coils"/>
    </source>
</evidence>
<dbReference type="EMBL" id="JBDJPC010000007">
    <property type="protein sequence ID" value="KAL1494656.1"/>
    <property type="molecule type" value="Genomic_DNA"/>
</dbReference>
<name>A0ABD1EJD7_HYPHA</name>
<keyword evidence="3" id="KW-1185">Reference proteome</keyword>
<dbReference type="PANTHER" id="PTHR28661:SF1">
    <property type="entry name" value="MICROTUBULE NUCLEATION FACTOR SSNA1"/>
    <property type="match status" value="1"/>
</dbReference>
<evidence type="ECO:0008006" key="4">
    <source>
        <dbReference type="Google" id="ProtNLM"/>
    </source>
</evidence>
<gene>
    <name evidence="2" type="ORF">ABEB36_010223</name>
</gene>
<sequence>MHCLIMTEHGALLQTCNQELVKCLEELKIKRNQLFNVIKQEEYDKRVLEKNVNMLQDKLSKLSQDLEYHKQIFDDYDRAITDTEMGFQKILESSQTLLKIAQTEAYKLEGNEK</sequence>
<comment type="caution">
    <text evidence="2">The sequence shown here is derived from an EMBL/GenBank/DDBJ whole genome shotgun (WGS) entry which is preliminary data.</text>
</comment>